<protein>
    <submittedName>
        <fullName evidence="3">Chitin synthesis regulation, resistance to congo red-domain-containing protein</fullName>
    </submittedName>
</protein>
<name>A0A9P9BSN6_9PEZI</name>
<dbReference type="GeneID" id="70182700"/>
<evidence type="ECO:0000313" key="3">
    <source>
        <dbReference type="EMBL" id="KAH7035010.1"/>
    </source>
</evidence>
<accession>A0A9P9BSN6</accession>
<organism evidence="3 4">
    <name type="scientific">Microdochium trichocladiopsis</name>
    <dbReference type="NCBI Taxonomy" id="1682393"/>
    <lineage>
        <taxon>Eukaryota</taxon>
        <taxon>Fungi</taxon>
        <taxon>Dikarya</taxon>
        <taxon>Ascomycota</taxon>
        <taxon>Pezizomycotina</taxon>
        <taxon>Sordariomycetes</taxon>
        <taxon>Xylariomycetidae</taxon>
        <taxon>Xylariales</taxon>
        <taxon>Microdochiaceae</taxon>
        <taxon>Microdochium</taxon>
    </lineage>
</organism>
<keyword evidence="2" id="KW-0472">Membrane</keyword>
<proteinExistence type="predicted"/>
<keyword evidence="4" id="KW-1185">Reference proteome</keyword>
<dbReference type="InterPro" id="IPR020999">
    <property type="entry name" value="Chitin_synth_reg_RCR"/>
</dbReference>
<feature type="region of interest" description="Disordered" evidence="1">
    <location>
        <begin position="216"/>
        <end position="270"/>
    </location>
</feature>
<dbReference type="PANTHER" id="PTHR28187">
    <property type="entry name" value="PROTEIN RCR1-RELATED"/>
    <property type="match status" value="1"/>
</dbReference>
<dbReference type="OrthoDB" id="3556830at2759"/>
<dbReference type="AlphaFoldDB" id="A0A9P9BSN6"/>
<evidence type="ECO:0000313" key="4">
    <source>
        <dbReference type="Proteomes" id="UP000756346"/>
    </source>
</evidence>
<keyword evidence="2" id="KW-1133">Transmembrane helix</keyword>
<sequence>MHPSQHRRLPAPARTFCALRLTLHSPAATGPLGAFFARPTVGFLDCLIASSPPPIVSLSQSRHPLYATPVYTQTTQLDFVHVAKAQYRQNYLLRQHDPVRKYFPTTASAHIRQMAPHPDLIANLAERAYCPYGYGYGGGCYSTWDYYGRWIFAAVAIFVFIVVLFIWACINSRRRRRQGVQPMYGTGWMANNNRYGQHQQNNPNVYYPPPPAYGAPQGQSYPMQNQDTGATFRTADGYYGNGHQEGVQNNKNGGGDYAPPPGPPPAHTRP</sequence>
<feature type="compositionally biased region" description="Pro residues" evidence="1">
    <location>
        <begin position="258"/>
        <end position="270"/>
    </location>
</feature>
<comment type="caution">
    <text evidence="3">The sequence shown here is derived from an EMBL/GenBank/DDBJ whole genome shotgun (WGS) entry which is preliminary data.</text>
</comment>
<dbReference type="EMBL" id="JAGTJQ010000003">
    <property type="protein sequence ID" value="KAH7035010.1"/>
    <property type="molecule type" value="Genomic_DNA"/>
</dbReference>
<feature type="transmembrane region" description="Helical" evidence="2">
    <location>
        <begin position="150"/>
        <end position="170"/>
    </location>
</feature>
<feature type="compositionally biased region" description="Polar residues" evidence="1">
    <location>
        <begin position="220"/>
        <end position="231"/>
    </location>
</feature>
<dbReference type="Proteomes" id="UP000756346">
    <property type="component" value="Unassembled WGS sequence"/>
</dbReference>
<dbReference type="Pfam" id="PF12273">
    <property type="entry name" value="RCR"/>
    <property type="match status" value="1"/>
</dbReference>
<evidence type="ECO:0000256" key="2">
    <source>
        <dbReference type="SAM" id="Phobius"/>
    </source>
</evidence>
<dbReference type="RefSeq" id="XP_046015103.1">
    <property type="nucleotide sequence ID" value="XM_046153154.1"/>
</dbReference>
<keyword evidence="2" id="KW-0812">Transmembrane</keyword>
<dbReference type="PANTHER" id="PTHR28187:SF1">
    <property type="entry name" value="PROTEIN RCR1-RELATED"/>
    <property type="match status" value="1"/>
</dbReference>
<dbReference type="GO" id="GO:0016192">
    <property type="term" value="P:vesicle-mediated transport"/>
    <property type="evidence" value="ECO:0007669"/>
    <property type="project" value="TreeGrafter"/>
</dbReference>
<gene>
    <name evidence="3" type="ORF">B0I36DRAFT_317420</name>
</gene>
<evidence type="ECO:0000256" key="1">
    <source>
        <dbReference type="SAM" id="MobiDB-lite"/>
    </source>
</evidence>
<reference evidence="3" key="1">
    <citation type="journal article" date="2021" name="Nat. Commun.">
        <title>Genetic determinants of endophytism in the Arabidopsis root mycobiome.</title>
        <authorList>
            <person name="Mesny F."/>
            <person name="Miyauchi S."/>
            <person name="Thiergart T."/>
            <person name="Pickel B."/>
            <person name="Atanasova L."/>
            <person name="Karlsson M."/>
            <person name="Huettel B."/>
            <person name="Barry K.W."/>
            <person name="Haridas S."/>
            <person name="Chen C."/>
            <person name="Bauer D."/>
            <person name="Andreopoulos W."/>
            <person name="Pangilinan J."/>
            <person name="LaButti K."/>
            <person name="Riley R."/>
            <person name="Lipzen A."/>
            <person name="Clum A."/>
            <person name="Drula E."/>
            <person name="Henrissat B."/>
            <person name="Kohler A."/>
            <person name="Grigoriev I.V."/>
            <person name="Martin F.M."/>
            <person name="Hacquard S."/>
        </authorList>
    </citation>
    <scope>NUCLEOTIDE SEQUENCE</scope>
    <source>
        <strain evidence="3">MPI-CAGE-CH-0230</strain>
    </source>
</reference>